<evidence type="ECO:0000313" key="21">
    <source>
        <dbReference type="EMBL" id="HAJ5803905.1"/>
    </source>
</evidence>
<evidence type="ECO:0000313" key="76">
    <source>
        <dbReference type="Proteomes" id="UP000430081"/>
    </source>
</evidence>
<evidence type="ECO:0000313" key="22">
    <source>
        <dbReference type="EMBL" id="HAJ5957653.1"/>
    </source>
</evidence>
<dbReference type="EMBL" id="WKUE01000003">
    <property type="protein sequence ID" value="MSI67787.1"/>
    <property type="molecule type" value="Genomic_DNA"/>
</dbReference>
<reference evidence="16" key="38">
    <citation type="submission" date="2024-02" db="EMBL/GenBank/DDBJ databases">
        <authorList>
            <consortium name="Clinical and Environmental Microbiology Branch: Whole genome sequencing antimicrobial resistance pathogens in the healthcare setting"/>
        </authorList>
    </citation>
    <scope>NUCLEOTIDE SEQUENCE</scope>
    <source>
        <strain evidence="16">2023CK-00345</strain>
    </source>
</reference>
<dbReference type="EMBL" id="DABGZR010000005">
    <property type="protein sequence ID" value="HAJ0995398.1"/>
    <property type="molecule type" value="Genomic_DNA"/>
</dbReference>
<dbReference type="Proteomes" id="UP000290652">
    <property type="component" value="Unassembled WGS sequence"/>
</dbReference>
<reference evidence="36 79" key="8">
    <citation type="journal article" date="2019" name="Nat. Med.">
        <title>A library of human gut bacterial isolates paired with longitudinal multiomics data enables mechanistic microbiome research.</title>
        <authorList>
            <person name="Poyet M."/>
            <person name="Groussin M."/>
            <person name="Gibbons S.M."/>
            <person name="Avila-Pacheco J."/>
            <person name="Jiang X."/>
            <person name="Kearney S.M."/>
            <person name="Perrotta A.R."/>
            <person name="Berdy B."/>
            <person name="Zhao S."/>
            <person name="Lieberman T.D."/>
            <person name="Swanson P.K."/>
            <person name="Smith M."/>
            <person name="Roesemann S."/>
            <person name="Alexander J.E."/>
            <person name="Rich S.A."/>
            <person name="Livny J."/>
            <person name="Vlamakis H."/>
            <person name="Clish C."/>
            <person name="Bullock K."/>
            <person name="Deik A."/>
            <person name="Scott J."/>
            <person name="Pierce K.A."/>
            <person name="Xavier R.J."/>
            <person name="Alm E.J."/>
        </authorList>
    </citation>
    <scope>NUCLEOTIDE SEQUENCE [LARGE SCALE GENOMIC DNA]</scope>
    <source>
        <strain evidence="36 79">BIOML-A382</strain>
    </source>
</reference>
<dbReference type="EMBL" id="AAVQAW010000009">
    <property type="protein sequence ID" value="EGD0648892.1"/>
    <property type="molecule type" value="Genomic_DNA"/>
</dbReference>
<reference evidence="89" key="25">
    <citation type="submission" date="2020-06" db="EMBL/GenBank/DDBJ databases">
        <title>Identification and Characterisation of Fosfomycin Resistance in Escherichia coli Urinary Tract Infection Isolates from Australia.</title>
        <authorList>
            <person name="Mowlaboccus S."/>
            <person name="Daley D."/>
            <person name="Pang S."/>
            <person name="Gottlieb T."/>
            <person name="Nimmo G.R."/>
            <person name="George N."/>
            <person name="Korman T.M."/>
            <person name="Strietberg R."/>
            <person name="Robson J."/>
            <person name="Peachey G."/>
            <person name="Collignon P."/>
            <person name="Bradbury S."/>
            <person name="Colombi E."/>
            <person name="Ramsay J.P."/>
            <person name="Rogers B.A."/>
            <person name="Coombs G.W."/>
        </authorList>
    </citation>
    <scope>NUCLEOTIDE SEQUENCE [LARGE SCALE GENOMIC DNA]</scope>
    <source>
        <strain evidence="89">EC2</strain>
    </source>
</reference>
<evidence type="ECO:0000313" key="100">
    <source>
        <dbReference type="Proteomes" id="UP000531813"/>
    </source>
</evidence>
<dbReference type="Proteomes" id="UP000509796">
    <property type="component" value="Chromosome"/>
</dbReference>
<dbReference type="Proteomes" id="UP000469708">
    <property type="component" value="Unassembled WGS sequence"/>
</dbReference>
<dbReference type="Proteomes" id="UP000472856">
    <property type="component" value="Unassembled WGS sequence"/>
</dbReference>
<dbReference type="Proteomes" id="UP000528199">
    <property type="component" value="Unassembled WGS sequence"/>
</dbReference>
<evidence type="ECO:0000313" key="37">
    <source>
        <dbReference type="EMBL" id="MWK96231.1"/>
    </source>
</evidence>
<dbReference type="Proteomes" id="UP000462410">
    <property type="component" value="Unassembled WGS sequence"/>
</dbReference>
<evidence type="ECO:0000313" key="50">
    <source>
        <dbReference type="EMBL" id="NYQ39183.1"/>
    </source>
</evidence>
<reference evidence="60 69" key="9">
    <citation type="submission" date="2019-01" db="EMBL/GenBank/DDBJ databases">
        <title>Genomic analysis of febrile catheter-associated UTI E. coli isolates.</title>
        <authorList>
            <person name="Potter R."/>
            <person name="Zou Z."/>
            <person name="Henderson J."/>
            <person name="Dantas G."/>
        </authorList>
    </citation>
    <scope>NUCLEOTIDE SEQUENCE [LARGE SCALE GENOMIC DNA]</scope>
    <source>
        <strain evidence="60 69">49_rectal</strain>
    </source>
</reference>
<dbReference type="Proteomes" id="UP000531761">
    <property type="component" value="Unassembled WGS sequence"/>
</dbReference>
<evidence type="ECO:0000313" key="87">
    <source>
        <dbReference type="Proteomes" id="UP000472856"/>
    </source>
</evidence>
<dbReference type="Proteomes" id="UP000842519">
    <property type="component" value="Unassembled WGS sequence"/>
</dbReference>
<evidence type="ECO:0000313" key="25">
    <source>
        <dbReference type="EMBL" id="MBA1887193.1"/>
    </source>
</evidence>
<dbReference type="Proteomes" id="UP000324120">
    <property type="component" value="Unassembled WGS sequence"/>
</dbReference>
<dbReference type="EMBL" id="AASKVF010000006">
    <property type="protein sequence ID" value="EFD6883822.1"/>
    <property type="molecule type" value="Genomic_DNA"/>
</dbReference>
<dbReference type="EMBL" id="RQTU01000003">
    <property type="protein sequence ID" value="RRD77730.1"/>
    <property type="molecule type" value="Genomic_DNA"/>
</dbReference>
<reference evidence="65" key="39">
    <citation type="submission" date="2024-03" db="EMBL/GenBank/DDBJ databases">
        <title>Epithelial relay of microbial signals coordinates intestinal macrophage supported barrier repair.</title>
        <authorList>
            <person name="Tsai M.T."/>
        </authorList>
    </citation>
    <scope>NUCLEOTIDE SEQUENCE</scope>
    <source>
        <strain evidence="65">MS 21-1</strain>
    </source>
</reference>
<dbReference type="EMBL" id="AATLXB010000002">
    <property type="protein sequence ID" value="EFM7859121.1"/>
    <property type="molecule type" value="Genomic_DNA"/>
</dbReference>
<evidence type="ECO:0000313" key="72">
    <source>
        <dbReference type="Proteomes" id="UP000321461"/>
    </source>
</evidence>
<dbReference type="EMBL" id="JABUPJ010000011">
    <property type="protein sequence ID" value="NYQ39183.1"/>
    <property type="molecule type" value="Genomic_DNA"/>
</dbReference>
<dbReference type="Proteomes" id="UP001247581">
    <property type="component" value="Unassembled WGS sequence"/>
</dbReference>
<evidence type="ECO:0000313" key="11">
    <source>
        <dbReference type="EMBL" id="EFH5892125.1"/>
    </source>
</evidence>
<dbReference type="EMBL" id="ABLFQU030000004">
    <property type="protein sequence ID" value="EMM0024019.1"/>
    <property type="molecule type" value="Genomic_DNA"/>
</dbReference>
<dbReference type="Proteomes" id="UP000531962">
    <property type="component" value="Unassembled WGS sequence"/>
</dbReference>
<evidence type="ECO:0000313" key="14">
    <source>
        <dbReference type="EMBL" id="EFM7859121.1"/>
    </source>
</evidence>
<evidence type="ECO:0000313" key="5">
    <source>
        <dbReference type="EMBL" id="EFC9747972.1"/>
    </source>
</evidence>
<dbReference type="EMBL" id="DABDSA010000003">
    <property type="protein sequence ID" value="HAI2140567.1"/>
    <property type="molecule type" value="Genomic_DNA"/>
</dbReference>
<evidence type="ECO:0000313" key="19">
    <source>
        <dbReference type="EMBL" id="HAJ0832754.1"/>
    </source>
</evidence>
<reference evidence="57" key="32">
    <citation type="submission" date="2021-02" db="EMBL/GenBank/DDBJ databases">
        <title>Co-localization of colistin and carbapenem -resistance genes on a novel transferable IncHI2 plasmid in Escherichia coli from chicken-origin.</title>
        <authorList>
            <person name="Hoffmann M."/>
            <person name="Balkey M."/>
            <person name="Ronco T."/>
            <person name="Hendriksen R.S."/>
        </authorList>
    </citation>
    <scope>NUCLEOTIDE SEQUENCE</scope>
    <source>
        <strain evidence="57">CFSAN083829</strain>
    </source>
</reference>
<evidence type="ECO:0000313" key="18">
    <source>
        <dbReference type="EMBL" id="HAI5330857.1"/>
    </source>
</evidence>
<dbReference type="EMBL" id="DADUEU010000013">
    <property type="protein sequence ID" value="HBB1573511.1"/>
    <property type="molecule type" value="Genomic_DNA"/>
</dbReference>
<dbReference type="EMBL" id="WTRX01000003">
    <property type="protein sequence ID" value="MWU29877.1"/>
    <property type="molecule type" value="Genomic_DNA"/>
</dbReference>
<dbReference type="EMBL" id="CP057975">
    <property type="protein sequence ID" value="QMP47960.1"/>
    <property type="molecule type" value="Genomic_DNA"/>
</dbReference>
<dbReference type="EMBL" id="WTQT01001468">
    <property type="protein sequence ID" value="MWR42181.1"/>
    <property type="molecule type" value="Genomic_DNA"/>
</dbReference>
<name>A0A3K3I8K4_ECOLX</name>
<evidence type="ECO:0000313" key="58">
    <source>
        <dbReference type="EMBL" id="RRD77730.1"/>
    </source>
</evidence>
<dbReference type="EMBL" id="VZEL01000002">
    <property type="protein sequence ID" value="KAB0126859.1"/>
    <property type="molecule type" value="Genomic_DNA"/>
</dbReference>
<dbReference type="Proteomes" id="UP000630371">
    <property type="component" value="Unassembled WGS sequence"/>
</dbReference>
<evidence type="ECO:0000313" key="55">
    <source>
        <dbReference type="EMBL" id="QMP47960.1"/>
    </source>
</evidence>
<reference evidence="52" key="18">
    <citation type="journal article" date="2020" name="Int. J. Antimicrob. Agents">
        <title>Identification and characterisation of fosfomycin resistance in Escherichia coli urinary tract infection isolates from Australia.</title>
        <authorList>
            <person name="Mowlaboccus S."/>
            <person name="Daley D."/>
            <person name="Pang S."/>
            <person name="Gottlieb T."/>
            <person name="Merlino J."/>
            <person name="Nimmo G.R."/>
            <person name="George N."/>
            <person name="Korman T.M."/>
            <person name="Streitberg R."/>
            <person name="Robson J."/>
            <person name="Peachey G."/>
            <person name="Collignon P."/>
            <person name="Bradbury S."/>
            <person name="Colombi E."/>
            <person name="Ramsay J.P."/>
            <person name="Rogers B.A."/>
            <person name="Coombs G.W."/>
        </authorList>
    </citation>
    <scope>NUCLEOTIDE SEQUENCE</scope>
    <source>
        <strain evidence="52">EC2</strain>
    </source>
</reference>
<evidence type="ECO:0000313" key="91">
    <source>
        <dbReference type="Proteomes" id="UP000512322"/>
    </source>
</evidence>
<dbReference type="Proteomes" id="UP000514715">
    <property type="component" value="Chromosome"/>
</dbReference>
<dbReference type="Proteomes" id="UP000436482">
    <property type="component" value="Unassembled WGS sequence"/>
</dbReference>
<evidence type="ECO:0000313" key="104">
    <source>
        <dbReference type="Proteomes" id="UP000538406"/>
    </source>
</evidence>
<reference evidence="59 68" key="4">
    <citation type="submission" date="2018-11" db="EMBL/GenBank/DDBJ databases">
        <title>E. coli isolates of the female bladder.</title>
        <authorList>
            <person name="Garretto A."/>
            <person name="Miller-Ensminger T."/>
            <person name="Wolfe A.J."/>
            <person name="Putonti C."/>
        </authorList>
    </citation>
    <scope>NUCLEOTIDE SEQUENCE [LARGE SCALE GENOMIC DNA]</scope>
    <source>
        <strain evidence="59 68">UMB1727</strain>
    </source>
</reference>
<evidence type="ECO:0000313" key="110">
    <source>
        <dbReference type="Proteomes" id="UP000591371"/>
    </source>
</evidence>
<dbReference type="Proteomes" id="UP000523197">
    <property type="component" value="Unassembled WGS sequence"/>
</dbReference>
<dbReference type="Proteomes" id="UP000327073">
    <property type="component" value="Unassembled WGS sequence"/>
</dbReference>
<evidence type="ECO:0000313" key="45">
    <source>
        <dbReference type="EMBL" id="MXI76686.1"/>
    </source>
</evidence>
<reference evidence="70 72" key="13">
    <citation type="submission" date="2019-08" db="EMBL/GenBank/DDBJ databases">
        <title>Whole genome analysis of cultivated E. coli strains isolated from CD patients and healthy donors.</title>
        <authorList>
            <person name="Siniagina M.N."/>
            <person name="Markelova M.I."/>
            <person name="Laikov A.V."/>
            <person name="Boulygina E.A."/>
            <person name="Khusnutdinova D.R."/>
            <person name="Kharchenko A."/>
            <person name="Grigoryeva T.V."/>
        </authorList>
    </citation>
    <scope>NUCLEOTIDE SEQUENCE [LARGE SCALE GENOMIC DNA]</scope>
    <source>
        <strain evidence="61 70">1_45_11</strain>
        <strain evidence="62 72">3_77_5</strain>
    </source>
</reference>
<dbReference type="RefSeq" id="WP_120795371.1">
    <property type="nucleotide sequence ID" value="NZ_AP017610.1"/>
</dbReference>
<dbReference type="EMBL" id="CP063369">
    <property type="protein sequence ID" value="QOY33467.1"/>
    <property type="molecule type" value="Genomic_DNA"/>
</dbReference>
<reference evidence="35 82" key="7">
    <citation type="journal article" date="2019" name="Microorganisms">
        <title>Characteristics of Carbapenem-Resistant and Colistin-Resistant Escherichia coli Co-Producing NDM-1 and MCR-1 from Pig Farms in China.</title>
        <authorList>
            <person name="Peng Z."/>
            <person name="Li X."/>
            <person name="Hu Z."/>
            <person name="Li Z."/>
            <person name="Lv Y."/>
            <person name="Lei M."/>
            <person name="Wu B."/>
            <person name="Chen H."/>
            <person name="Wang X."/>
        </authorList>
    </citation>
    <scope>NUCLEOTIDE SEQUENCE [LARGE SCALE GENOMIC DNA]</scope>
    <source>
        <strain evidence="35 82">RXD010</strain>
    </source>
</reference>
<dbReference type="EMBL" id="WTRC01000060">
    <property type="protein sequence ID" value="MWT20673.1"/>
    <property type="molecule type" value="Genomic_DNA"/>
</dbReference>
<evidence type="ECO:0000313" key="61">
    <source>
        <dbReference type="EMBL" id="TXQ38422.1"/>
    </source>
</evidence>
<reference evidence="32" key="37">
    <citation type="submission" date="2023-10" db="EMBL/GenBank/DDBJ databases">
        <title>Draft Genome Sequence of a Shiga toxin-producing Escherichia coli strain from deer meat showing an IS-element integration in the B-subunit of the Shiga toxin Stx2b gene.</title>
        <authorList>
            <person name="Projahn M."/>
            <person name="Borowiak M."/>
        </authorList>
    </citation>
    <scope>NUCLEOTIDE SEQUENCE</scope>
    <source>
        <strain evidence="32">BfR-EC-18960</strain>
    </source>
</reference>
<evidence type="ECO:0000313" key="4">
    <source>
        <dbReference type="EMBL" id="EFC3524523.1"/>
    </source>
</evidence>
<dbReference type="EMBL" id="AASHPR010000011">
    <property type="protein sequence ID" value="EFC3524523.1"/>
    <property type="molecule type" value="Genomic_DNA"/>
</dbReference>
<evidence type="ECO:0000313" key="49">
    <source>
        <dbReference type="EMBL" id="NYP85824.1"/>
    </source>
</evidence>
<evidence type="ECO:0000313" key="28">
    <source>
        <dbReference type="EMBL" id="MBE0978389.1"/>
    </source>
</evidence>
<protein>
    <submittedName>
        <fullName evidence="45">Uncharacterized protein</fullName>
    </submittedName>
</protein>
<dbReference type="EMBL" id="WTML01000004">
    <property type="protein sequence ID" value="MWK96231.1"/>
    <property type="molecule type" value="Genomic_DNA"/>
</dbReference>
<evidence type="ECO:0000313" key="82">
    <source>
        <dbReference type="Proteomes" id="UP000460351"/>
    </source>
</evidence>
<evidence type="ECO:0000313" key="15">
    <source>
        <dbReference type="EMBL" id="EGD0648892.1"/>
    </source>
</evidence>
<dbReference type="Proteomes" id="UP001179946">
    <property type="component" value="Chromosome"/>
</dbReference>
<dbReference type="Proteomes" id="UP000512322">
    <property type="component" value="Chromosome"/>
</dbReference>
<evidence type="ECO:0000313" key="43">
    <source>
        <dbReference type="EMBL" id="MWT86886.1"/>
    </source>
</evidence>
<reference evidence="29" key="34">
    <citation type="submission" date="2022-08" db="EMBL/GenBank/DDBJ databases">
        <title>Genome sequencing of human pathogens.</title>
        <authorList>
            <person name="Cao X."/>
        </authorList>
    </citation>
    <scope>NUCLEOTIDE SEQUENCE</scope>
    <source>
        <strain evidence="29">EC16126</strain>
    </source>
</reference>
<evidence type="ECO:0000313" key="34">
    <source>
        <dbReference type="EMBL" id="MQK24199.1"/>
    </source>
</evidence>
<dbReference type="EMBL" id="CP042615">
    <property type="protein sequence ID" value="QED75993.1"/>
    <property type="molecule type" value="Genomic_DNA"/>
</dbReference>
<dbReference type="Proteomes" id="UP000271008">
    <property type="component" value="Unassembled WGS sequence"/>
</dbReference>
<dbReference type="Proteomes" id="UP000521991">
    <property type="component" value="Unassembled WGS sequence"/>
</dbReference>
<dbReference type="Proteomes" id="UP000480485">
    <property type="component" value="Unassembled WGS sequence"/>
</dbReference>
<reference evidence="13 94" key="23">
    <citation type="submission" date="2020-04" db="EMBL/GenBank/DDBJ databases">
        <authorList>
            <consortium name="GenomeTrakr network: Whole genome sequencing for foodborne pathogen traceback"/>
        </authorList>
    </citation>
    <scope>NUCLEOTIDE SEQUENCE [LARGE SCALE GENOMIC DNA]</scope>
    <source>
        <strain evidence="15">NC_STEC178</strain>
        <strain evidence="14 109">NC_STEC194</strain>
        <strain evidence="1 110">PSU-1190</strain>
        <strain evidence="12 98">PSU-2072</strain>
        <strain evidence="11 100">PSU-2243</strain>
        <strain evidence="13 94">PSU-2464</strain>
    </source>
</reference>
<evidence type="ECO:0000313" key="17">
    <source>
        <dbReference type="EMBL" id="HAI2140567.1"/>
    </source>
</evidence>
<evidence type="ECO:0000313" key="67">
    <source>
        <dbReference type="Proteomes" id="UP000272336"/>
    </source>
</evidence>
<reference evidence="48 87" key="20">
    <citation type="submission" date="2020-02" db="EMBL/GenBank/DDBJ databases">
        <title>WGS of Carbapenem-Resistant Enterobacteriaceae.</title>
        <authorList>
            <person name="Tokajian S."/>
            <person name="El Chaar M."/>
            <person name="El Khoury M."/>
        </authorList>
    </citation>
    <scope>NUCLEOTIDE SEQUENCE [LARGE SCALE GENOMIC DNA]</scope>
    <source>
        <strain evidence="48 87">ECM_75</strain>
    </source>
</reference>
<dbReference type="Proteomes" id="UP000846355">
    <property type="component" value="Unassembled WGS sequence"/>
</dbReference>
<dbReference type="EMBL" id="CP056794">
    <property type="protein sequence ID" value="QLY99625.1"/>
    <property type="molecule type" value="Genomic_DNA"/>
</dbReference>
<evidence type="ECO:0000313" key="59">
    <source>
        <dbReference type="EMBL" id="RRL51015.1"/>
    </source>
</evidence>
<reference evidence="76 84" key="15">
    <citation type="submission" date="2019-12" db="EMBL/GenBank/DDBJ databases">
        <title>Enteriobacteria Tanzani isolates_10432.</title>
        <authorList>
            <person name="Subbiah M."/>
            <person name="Call D."/>
        </authorList>
    </citation>
    <scope>NUCLEOTIDE SEQUENCE [LARGE SCALE GENOMIC DNA]</scope>
    <source>
        <strain evidence="38 76">10432wG7</strain>
        <strain evidence="37 84">10432wG8</strain>
    </source>
</reference>
<evidence type="ECO:0000313" key="99">
    <source>
        <dbReference type="Proteomes" id="UP000531761"/>
    </source>
</evidence>
<evidence type="ECO:0000313" key="106">
    <source>
        <dbReference type="Proteomes" id="UP000543424"/>
    </source>
</evidence>
<evidence type="ECO:0000313" key="35">
    <source>
        <dbReference type="EMBL" id="MQS29781.1"/>
    </source>
</evidence>
<reference evidence="30" key="36">
    <citation type="submission" date="2023-05" db="EMBL/GenBank/DDBJ databases">
        <title>Efficient inhibition of multidrug-resistant Escherichia coli by a new antibiotic combination.</title>
        <authorList>
            <person name="Lin T."/>
        </authorList>
    </citation>
    <scope>NUCLEOTIDE SEQUENCE</scope>
    <source>
        <strain evidence="30">YmmD45</strain>
    </source>
</reference>
<dbReference type="Proteomes" id="UP000845800">
    <property type="component" value="Unassembled WGS sequence"/>
</dbReference>
<dbReference type="EMBL" id="AASOHJ010000014">
    <property type="protein sequence ID" value="EFE8674058.1"/>
    <property type="molecule type" value="Genomic_DNA"/>
</dbReference>
<reference evidence="52" key="27">
    <citation type="submission" date="2020-06" db="EMBL/GenBank/DDBJ databases">
        <authorList>
            <person name="Ramsay J.P."/>
            <person name="Colombi E."/>
            <person name="Mowlaboccus S."/>
        </authorList>
    </citation>
    <scope>NUCLEOTIDE SEQUENCE</scope>
    <source>
        <strain evidence="52">EC2</strain>
    </source>
</reference>
<evidence type="ECO:0000313" key="66">
    <source>
        <dbReference type="Proteomes" id="UP000271008"/>
    </source>
</evidence>
<evidence type="ECO:0000313" key="81">
    <source>
        <dbReference type="Proteomes" id="UP000447081"/>
    </source>
</evidence>
<dbReference type="EMBL" id="JABFNF010000010">
    <property type="protein sequence ID" value="MBA1887193.1"/>
    <property type="molecule type" value="Genomic_DNA"/>
</dbReference>
<dbReference type="Proteomes" id="UP000272336">
    <property type="component" value="Unassembled WGS sequence"/>
</dbReference>
<dbReference type="Proteomes" id="UP000640866">
    <property type="component" value="Unassembled WGS sequence"/>
</dbReference>
<dbReference type="Proteomes" id="UP001383096">
    <property type="component" value="Chromosome"/>
</dbReference>
<evidence type="ECO:0000313" key="102">
    <source>
        <dbReference type="Proteomes" id="UP000532204"/>
    </source>
</evidence>
<reference evidence="97 107" key="2">
    <citation type="submission" date="2018-08" db="EMBL/GenBank/DDBJ databases">
        <authorList>
            <consortium name="PulseNet: The National Subtyping Network for Foodborne Disease Surveillance"/>
            <person name="Tarr C.L."/>
            <person name="Trees E."/>
            <person name="Katz L.S."/>
            <person name="Carleton-Romer H.A."/>
            <person name="Stroika S."/>
            <person name="Kucerova Z."/>
            <person name="Roache K.F."/>
            <person name="Sabol A.L."/>
            <person name="Besser J."/>
            <person name="Gerner-Smidt P."/>
        </authorList>
    </citation>
    <scope>NUCLEOTIDE SEQUENCE [LARGE SCALE GENOMIC DNA]</scope>
    <source>
        <strain evidence="9 95">PNUSAE004166</strain>
        <strain evidence="8 97">PNUSAE004760</strain>
        <strain evidence="2 107">PNUSAE011918</strain>
    </source>
</reference>
<evidence type="ECO:0000313" key="27">
    <source>
        <dbReference type="EMBL" id="MBB2464922.1"/>
    </source>
</evidence>
<evidence type="ECO:0000313" key="63">
    <source>
        <dbReference type="EMBL" id="TZE48553.1"/>
    </source>
</evidence>
<reference evidence="90 91" key="26">
    <citation type="submission" date="2020-06" db="EMBL/GenBank/DDBJ databases">
        <title>REHAB project genomes.</title>
        <authorList>
            <person name="Shaw L.P."/>
        </authorList>
    </citation>
    <scope>NUCLEOTIDE SEQUENCE [LARGE SCALE GENOMIC DNA]</scope>
    <source>
        <strain evidence="55 92">RHB07-C04</strain>
        <strain evidence="54 91">RHB30-C10</strain>
        <strain evidence="53 90">RHBSTW-00177</strain>
    </source>
</reference>
<evidence type="ECO:0000313" key="51">
    <source>
        <dbReference type="EMBL" id="QED75993.1"/>
    </source>
</evidence>
<dbReference type="EMBL" id="AASWIS010000006">
    <property type="protein sequence ID" value="EFH5892125.1"/>
    <property type="molecule type" value="Genomic_DNA"/>
</dbReference>
<evidence type="ECO:0000313" key="38">
    <source>
        <dbReference type="EMBL" id="MWL04192.1"/>
    </source>
</evidence>
<dbReference type="Proteomes" id="UP000567387">
    <property type="component" value="Unassembled WGS sequence"/>
</dbReference>
<dbReference type="EMBL" id="AASFZR010000020">
    <property type="protein sequence ID" value="EFB4532446.1"/>
    <property type="molecule type" value="Genomic_DNA"/>
</dbReference>
<dbReference type="Proteomes" id="UP000542214">
    <property type="component" value="Unassembled WGS sequence"/>
</dbReference>
<reference evidence="33 67" key="3">
    <citation type="submission" date="2018-10" db="EMBL/GenBank/DDBJ databases">
        <authorList>
            <consortium name="NARMS: The National Antimicrobial Resistance Monitoring System"/>
        </authorList>
    </citation>
    <scope>NUCLEOTIDE SEQUENCE [LARGE SCALE GENOMIC DNA]</scope>
    <source>
        <strain evidence="6 101">19MD07CB01-EC</strain>
        <strain evidence="33 67">CVM N17EC0060</strain>
        <strain evidence="5 102">CVM N18EC122</strain>
        <strain evidence="10 106">CVM N19EC0130</strain>
        <strain evidence="4 104">FSIS11705178</strain>
        <strain evidence="3 105">FSIS11706358</strain>
        <strain evidence="7 103">FSIS11923834</strain>
    </source>
</reference>
<evidence type="ECO:0000313" key="80">
    <source>
        <dbReference type="Proteomes" id="UP000441160"/>
    </source>
</evidence>
<evidence type="ECO:0000313" key="31">
    <source>
        <dbReference type="EMBL" id="MDR6046079.1"/>
    </source>
</evidence>
<evidence type="ECO:0000313" key="95">
    <source>
        <dbReference type="Proteomes" id="UP000521991"/>
    </source>
</evidence>
<reference evidence="77 81" key="16">
    <citation type="submission" date="2019-12" db="EMBL/GenBank/DDBJ databases">
        <title>Enteriobacteria Tanzani isolates_10434.</title>
        <authorList>
            <person name="Subbiah M."/>
            <person name="Call D."/>
        </authorList>
    </citation>
    <scope>NUCLEOTIDE SEQUENCE [LARGE SCALE GENOMIC DNA]</scope>
    <source>
        <strain evidence="45 77">10434wD1</strain>
        <strain evidence="46 81">10434wG3</strain>
    </source>
</reference>
<dbReference type="Proteomes" id="UP000587626">
    <property type="component" value="Unassembled WGS sequence"/>
</dbReference>
<dbReference type="EMBL" id="AASWOY010000020">
    <property type="protein sequence ID" value="EFH6649167.1"/>
    <property type="molecule type" value="Genomic_DNA"/>
</dbReference>
<evidence type="ECO:0000313" key="32">
    <source>
        <dbReference type="EMBL" id="MDW9352816.1"/>
    </source>
</evidence>
<evidence type="ECO:0000313" key="109">
    <source>
        <dbReference type="Proteomes" id="UP000587626"/>
    </source>
</evidence>
<gene>
    <name evidence="14" type="ORF">B6R15_000317</name>
    <name evidence="15" type="ORF">B6R31_002559</name>
    <name evidence="9" type="ORF">BGM66_003046</name>
    <name evidence="8" type="ORF">BKL28_001172</name>
    <name evidence="3" type="ORF">C0P57_001671</name>
    <name evidence="2" type="ORF">C2R31_000716</name>
    <name evidence="4" type="ORF">CTR35_001644</name>
    <name evidence="1" type="ORF">D3G36_13880</name>
    <name evidence="33" type="ORF">D9D43_02760</name>
    <name evidence="59" type="ORF">DU321_03195</name>
    <name evidence="35" type="ORF">E4K51_06250</name>
    <name evidence="5" type="ORF">E6D34_01450</name>
    <name evidence="58" type="ORF">EIA08_05860</name>
    <name evidence="34" type="ORF">EIZ93_07655</name>
    <name evidence="60" type="ORF">EPS97_00605</name>
    <name evidence="24" type="ORF">F7F11_02565</name>
    <name evidence="7" type="ORF">F7N46_13070</name>
    <name evidence="10" type="ORF">F9413_03720</name>
    <name evidence="63" type="ORF">FKO60_12825</name>
    <name evidence="56" type="ORF">FOI11_013300</name>
    <name evidence="26" type="ORF">FOI11_22380</name>
    <name evidence="51" type="ORF">FTV93_14115</name>
    <name evidence="61" type="ORF">FV293_03355</name>
    <name evidence="62" type="ORF">FWK02_16850</name>
    <name evidence="6" type="ORF">FZU14_06245</name>
    <name evidence="47" type="ORF">G3V95_02890</name>
    <name evidence="50" type="ORF">G4A38_11265</name>
    <name evidence="49" type="ORF">G4A47_11495</name>
    <name evidence="48" type="ORF">G5603_15470</name>
    <name evidence="36" type="ORF">GKF66_02965</name>
    <name evidence="12" type="ORF">GNW61_10480</name>
    <name evidence="11" type="ORF">GOP25_07705</name>
    <name evidence="44" type="ORF">GP944_03585</name>
    <name evidence="43" type="ORF">GP954_17340</name>
    <name evidence="42" type="ORF">GP965_06990</name>
    <name evidence="39" type="ORF">GP975_29915</name>
    <name evidence="40" type="ORF">GP975_29925</name>
    <name evidence="41" type="ORF">GP979_24400</name>
    <name evidence="38" type="ORF">GQM13_12170</name>
    <name evidence="37" type="ORF">GQM21_03235</name>
    <name evidence="45" type="ORF">GRW05_21010</name>
    <name evidence="46" type="ORF">GRW24_22305</name>
    <name evidence="27" type="ORF">HEP30_002275</name>
    <name evidence="13" type="ORF">HEP34_002675</name>
    <name evidence="17" type="ORF">HI055_000873</name>
    <name evidence="18" type="ORF">HJQ60_000781</name>
    <name evidence="19" type="ORF">HL563_03190</name>
    <name evidence="20" type="ORF">HL601_07235</name>
    <name evidence="25" type="ORF">HLX92_13540</name>
    <name evidence="21" type="ORF">HLZ39_05270</name>
    <name evidence="22" type="ORF">HMV95_05050</name>
    <name evidence="53" type="ORF">HV109_19840</name>
    <name evidence="55" type="ORF">HVW04_10690</name>
    <name evidence="54" type="ORF">HVY77_21640</name>
    <name evidence="52" type="ORF">HX136_21075</name>
    <name evidence="28" type="ORF">IH772_13975</name>
    <name evidence="23" type="ORF">J0541_002420</name>
    <name evidence="57" type="ORF">JNP96_04575</name>
    <name evidence="31" type="ORF">NQD80_09690</name>
    <name evidence="29" type="ORF">NY836_02420</name>
    <name evidence="16" type="ORF">P6223_000512</name>
    <name evidence="64" type="ORF">QDW62_22140</name>
    <name evidence="30" type="ORF">QO046_20870</name>
    <name evidence="32" type="ORF">R8G00_25525</name>
    <name evidence="65" type="ORF">V9Z47_21920</name>
</gene>
<evidence type="ECO:0000313" key="60">
    <source>
        <dbReference type="EMBL" id="RXB34491.1"/>
    </source>
</evidence>
<reference evidence="58 66" key="5">
    <citation type="submission" date="2018-11" db="EMBL/GenBank/DDBJ databases">
        <title>Enterobacteriaceae from Patient.</title>
        <authorList>
            <person name="Shen C."/>
            <person name="Yang Y."/>
            <person name="Tian G."/>
        </authorList>
    </citation>
    <scope>NUCLEOTIDE SEQUENCE [LARGE SCALE GENOMIC DNA]</scope>
    <source>
        <strain evidence="58 66">GBGD28</strain>
    </source>
</reference>
<evidence type="ECO:0000313" key="79">
    <source>
        <dbReference type="Proteomes" id="UP000438958"/>
    </source>
</evidence>
<evidence type="ECO:0000313" key="64">
    <source>
        <dbReference type="EMBL" id="WHI04560.1"/>
    </source>
</evidence>
<reference evidence="51 71" key="12">
    <citation type="submission" date="2019-08" db="EMBL/GenBank/DDBJ databases">
        <title>Plasmid- and chromosome-located mcr-3 in mcr-1-positive Escherichia coli from diseased swine, Taiwan.</title>
        <authorList>
            <person name="Hsu C.-Y."/>
            <person name="Huang W.-C."/>
            <person name="Lauderdale T.-L."/>
        </authorList>
    </citation>
    <scope>NUCLEOTIDE SEQUENCE [LARGE SCALE GENOMIC DNA]</scope>
    <source>
        <strain evidence="51 71">NCYU-26-73</strain>
    </source>
</reference>
<evidence type="ECO:0000313" key="73">
    <source>
        <dbReference type="Proteomes" id="UP000324120"/>
    </source>
</evidence>
<evidence type="ECO:0000313" key="68">
    <source>
        <dbReference type="Proteomes" id="UP000272662"/>
    </source>
</evidence>
<dbReference type="EMBL" id="JAWPMK010000002">
    <property type="protein sequence ID" value="MDW9352816.1"/>
    <property type="molecule type" value="Genomic_DNA"/>
</dbReference>
<evidence type="ECO:0000313" key="101">
    <source>
        <dbReference type="Proteomes" id="UP000531962"/>
    </source>
</evidence>
<dbReference type="EMBL" id="VHKY01000007">
    <property type="protein sequence ID" value="TZE48553.1"/>
    <property type="molecule type" value="Genomic_DNA"/>
</dbReference>
<dbReference type="Proteomes" id="UP000870292">
    <property type="component" value="Unassembled WGS sequence"/>
</dbReference>
<evidence type="ECO:0000313" key="57">
    <source>
        <dbReference type="EMBL" id="QRZ99996.1"/>
    </source>
</evidence>
<dbReference type="EMBL" id="DABGYN010000002">
    <property type="protein sequence ID" value="HAJ0832754.1"/>
    <property type="molecule type" value="Genomic_DNA"/>
</dbReference>
<dbReference type="EMBL" id="VRXD01000003">
    <property type="protein sequence ID" value="TXQ38422.1"/>
    <property type="molecule type" value="Genomic_DNA"/>
</dbReference>
<organism evidence="45 77">
    <name type="scientific">Escherichia coli</name>
    <dbReference type="NCBI Taxonomy" id="562"/>
    <lineage>
        <taxon>Bacteria</taxon>
        <taxon>Pseudomonadati</taxon>
        <taxon>Pseudomonadota</taxon>
        <taxon>Gammaproteobacteria</taxon>
        <taxon>Enterobacterales</taxon>
        <taxon>Enterobacteriaceae</taxon>
        <taxon>Escherichia</taxon>
    </lineage>
</organism>
<evidence type="ECO:0000313" key="40">
    <source>
        <dbReference type="EMBL" id="MWR42181.1"/>
    </source>
</evidence>
<evidence type="ECO:0000313" key="8">
    <source>
        <dbReference type="EMBL" id="EFH0042429.1"/>
    </source>
</evidence>
<dbReference type="Proteomes" id="UP000540485">
    <property type="component" value="Unassembled WGS sequence"/>
</dbReference>
<reference evidence="51 71" key="14">
    <citation type="submission" date="2019-08" db="EMBL/GenBank/DDBJ databases">
        <authorList>
            <person name="Chen F.-J."/>
            <person name="Wu H.-C."/>
            <person name="Liao Y.-C."/>
            <person name="Kuo S.-C."/>
        </authorList>
    </citation>
    <scope>NUCLEOTIDE SEQUENCE [LARGE SCALE GENOMIC DNA]</scope>
    <source>
        <strain evidence="51 71">NCYU-26-73</strain>
    </source>
</reference>
<dbReference type="Proteomes" id="UP000663166">
    <property type="component" value="Chromosome"/>
</dbReference>
<dbReference type="EMBL" id="AASATZ010000017">
    <property type="protein sequence ID" value="EFA4418948.1"/>
    <property type="molecule type" value="Genomic_DNA"/>
</dbReference>
<evidence type="ECO:0000313" key="94">
    <source>
        <dbReference type="Proteomes" id="UP000519182"/>
    </source>
</evidence>
<reference evidence="56 108" key="31">
    <citation type="submission" date="2020-10" db="EMBL/GenBank/DDBJ databases">
        <title>Analysis of Genomes of Bacterial Isolates from Lameness Outbreaks in Broilers.</title>
        <authorList>
            <person name="Rhoads D."/>
            <person name="Ekesi N.S."/>
        </authorList>
    </citation>
    <scope>NUCLEOTIDE SEQUENCE [LARGE SCALE GENOMIC DNA]</scope>
    <source>
        <strain evidence="56 108">1409</strain>
    </source>
</reference>
<reference evidence="17 111" key="1">
    <citation type="journal article" date="2018" name="Genome Biol.">
        <title>SKESA: strategic k-mer extension for scrupulous assemblies.</title>
        <authorList>
            <person name="Souvorov A."/>
            <person name="Agarwala R."/>
            <person name="Lipman D.J."/>
        </authorList>
    </citation>
    <scope>NUCLEOTIDE SEQUENCE [LARGE SCALE GENOMIC DNA]</scope>
    <source>
        <strain evidence="18">AMC_487</strain>
        <strain evidence="17">BCW_4213</strain>
        <strain evidence="20">EC00605</strain>
        <strain evidence="19">EC00618</strain>
        <strain evidence="111">ecoli[ST-405]</strain>
        <strain evidence="21">Ecoli[ST-405]</strain>
        <strain evidence="23">Escherichia coli</strain>
        <strain evidence="22">EuSCAPE_DE065</strain>
    </source>
</reference>
<evidence type="ECO:0000313" key="105">
    <source>
        <dbReference type="Proteomes" id="UP000542214"/>
    </source>
</evidence>
<reference evidence="63 73" key="11">
    <citation type="submission" date="2019-06" db="EMBL/GenBank/DDBJ databases">
        <title>The presence and diversity of blaCTX-M among Escherichia coli from urban wastewater and feedlot cattle, in Alberta, Canada.</title>
        <authorList>
            <person name="Cormier A.C."/>
            <person name="Chalmer G."/>
            <person name="Cook S.R."/>
            <person name="Zaheer R."/>
            <person name="Hannon S.J."/>
            <person name="Booker C.W."/>
            <person name="Read R."/>
            <person name="Gow S.P."/>
            <person name="Mcallister T.A."/>
            <person name="Boerlin P."/>
        </authorList>
    </citation>
    <scope>NUCLEOTIDE SEQUENCE [LARGE SCALE GENOMIC DNA]</scope>
    <source>
        <strain evidence="63 73">347</strain>
    </source>
</reference>
<dbReference type="EMBL" id="AASEBA010000002">
    <property type="protein sequence ID" value="EFC9747972.1"/>
    <property type="molecule type" value="Genomic_DNA"/>
</dbReference>
<evidence type="ECO:0000313" key="6">
    <source>
        <dbReference type="EMBL" id="EFD6883822.1"/>
    </source>
</evidence>
<dbReference type="EMBL" id="JABWMK020000002">
    <property type="protein sequence ID" value="MBB2464922.1"/>
    <property type="molecule type" value="Genomic_DNA"/>
</dbReference>
<evidence type="ECO:0000313" key="107">
    <source>
        <dbReference type="Proteomes" id="UP000567387"/>
    </source>
</evidence>
<evidence type="ECO:0000313" key="46">
    <source>
        <dbReference type="EMBL" id="MXJ11166.1"/>
    </source>
</evidence>
<evidence type="ECO:0000313" key="1">
    <source>
        <dbReference type="EMBL" id="EFA4418948.1"/>
    </source>
</evidence>
<evidence type="ECO:0000313" key="56">
    <source>
        <dbReference type="EMBL" id="QOY33467.1"/>
    </source>
</evidence>
<reference evidence="64" key="35">
    <citation type="journal article" date="2023" name="Front. Microbiol.">
        <title>Virotyping and genetic antimicrobial susceptibility testing of porcine ETEC/STEC strains and associated plasmid types.</title>
        <authorList>
            <person name="Vereecke N."/>
            <person name="Van Hoorde S."/>
            <person name="Sperling D."/>
            <person name="Theuns S."/>
            <person name="Devriendt B."/>
            <person name="Cox E."/>
        </authorList>
    </citation>
    <scope>NUCLEOTIDE SEQUENCE</scope>
    <source>
        <strain evidence="64">ETEC4085</strain>
    </source>
</reference>
<evidence type="ECO:0000313" key="3">
    <source>
        <dbReference type="EMBL" id="EFB4532446.1"/>
    </source>
</evidence>
<dbReference type="EMBL" id="DABGKQ010000004">
    <property type="protein sequence ID" value="HAJ5803905.1"/>
    <property type="molecule type" value="Genomic_DNA"/>
</dbReference>
<dbReference type="EMBL" id="WUIY01000197">
    <property type="protein sequence ID" value="MXI76686.1"/>
    <property type="molecule type" value="Genomic_DNA"/>
</dbReference>
<dbReference type="Proteomes" id="UP000359125">
    <property type="component" value="Unassembled WGS sequence"/>
</dbReference>
<evidence type="ECO:0000313" key="92">
    <source>
        <dbReference type="Proteomes" id="UP000514715"/>
    </source>
</evidence>
<dbReference type="Proteomes" id="UP001211064">
    <property type="component" value="Unassembled WGS sequence"/>
</dbReference>
<evidence type="ECO:0000313" key="44">
    <source>
        <dbReference type="EMBL" id="MWU29877.1"/>
    </source>
</evidence>
<evidence type="ECO:0000313" key="88">
    <source>
        <dbReference type="Proteomes" id="UP000480485"/>
    </source>
</evidence>
<evidence type="ECO:0000313" key="96">
    <source>
        <dbReference type="Proteomes" id="UP000523197"/>
    </source>
</evidence>
<evidence type="ECO:0000313" key="84">
    <source>
        <dbReference type="Proteomes" id="UP000462271"/>
    </source>
</evidence>
<evidence type="ECO:0000313" key="85">
    <source>
        <dbReference type="Proteomes" id="UP000462410"/>
    </source>
</evidence>
<dbReference type="EMBL" id="SCIU01000001">
    <property type="protein sequence ID" value="RXB34491.1"/>
    <property type="molecule type" value="Genomic_DNA"/>
</dbReference>
<evidence type="ECO:0000313" key="103">
    <source>
        <dbReference type="Proteomes" id="UP000533482"/>
    </source>
</evidence>
<dbReference type="EMBL" id="JANWOR010000091">
    <property type="protein sequence ID" value="MDA4176277.1"/>
    <property type="molecule type" value="Genomic_DNA"/>
</dbReference>
<dbReference type="Proteomes" id="UP000581425">
    <property type="component" value="Unassembled WGS sequence"/>
</dbReference>
<dbReference type="Proteomes" id="UP000532204">
    <property type="component" value="Unassembled WGS sequence"/>
</dbReference>
<reference evidence="49 93" key="19">
    <citation type="journal article" date="2020" name="J. Appl. Microbiol.">
        <title>Genetic characterization of Shigatoxigenic and enteropathogenic Escherichia coli O80:H2 from diarrheic and septicemic calves and relatedness to human Shigatoxigenic E. coli O80:H2.</title>
        <authorList>
            <person name="Habets A."/>
            <person name="Crombe F."/>
            <person name="Nakamura K."/>
            <person name="Guerin V."/>
            <person name="De Rauw K."/>
            <person name="Pierard D."/>
            <person name="Saulmont M."/>
            <person name="Hayashi T."/>
            <person name="Mainil J.G."/>
            <person name="Thiry D."/>
        </authorList>
    </citation>
    <scope>NUCLEOTIDE SEQUENCE [LARGE SCALE GENOMIC DNA]</scope>
    <source>
        <strain evidence="50">EH3306</strain>
        <strain evidence="49 93">EH3307</strain>
    </source>
</reference>
<evidence type="ECO:0000313" key="24">
    <source>
        <dbReference type="EMBL" id="KAB0126859.1"/>
    </source>
</evidence>
<dbReference type="Proteomes" id="UP000321461">
    <property type="component" value="Unassembled WGS sequence"/>
</dbReference>
<evidence type="ECO:0000313" key="7">
    <source>
        <dbReference type="EMBL" id="EFE8674058.1"/>
    </source>
</evidence>
<reference evidence="25 96" key="24">
    <citation type="submission" date="2020-05" db="EMBL/GenBank/DDBJ databases">
        <title>Epidemiological investigations into extended-spectrum beta-lactam resistant Escherichia coli ST457 carried by Australian Silver gulls identified clonal lineages that cause ExPEC disease.</title>
        <authorList>
            <person name="Nesporova K."/>
            <person name="Wyrsch E.R."/>
            <person name="Valcek A."/>
            <person name="Bitar I."/>
            <person name="Chaw K."/>
            <person name="Harris P."/>
            <person name="Hrabak J."/>
            <person name="Djordjevic S.P."/>
            <person name="Dolejska M."/>
        </authorList>
    </citation>
    <scope>NUCLEOTIDE SEQUENCE [LARGE SCALE GENOMIC DNA]</scope>
    <source>
        <strain evidence="25 96">CE1966</strain>
    </source>
</reference>
<dbReference type="Proteomes" id="UP000462271">
    <property type="component" value="Unassembled WGS sequence"/>
</dbReference>
<accession>A0A3K3I8K4</accession>
<evidence type="ECO:0000313" key="90">
    <source>
        <dbReference type="Proteomes" id="UP000512182"/>
    </source>
</evidence>
<evidence type="ECO:0000313" key="77">
    <source>
        <dbReference type="Proteomes" id="UP000436141"/>
    </source>
</evidence>
<dbReference type="EMBL" id="AASUOH010000005">
    <property type="protein sequence ID" value="EFH0042429.1"/>
    <property type="molecule type" value="Genomic_DNA"/>
</dbReference>
<dbReference type="EMBL" id="AATJYL010000023">
    <property type="protein sequence ID" value="EFM1446341.1"/>
    <property type="molecule type" value="Genomic_DNA"/>
</dbReference>
<dbReference type="EMBL" id="AASCBU010000002">
    <property type="protein sequence ID" value="EFA8782934.1"/>
    <property type="molecule type" value="Genomic_DNA"/>
</dbReference>
<evidence type="ECO:0000313" key="10">
    <source>
        <dbReference type="EMBL" id="EFH4959649.1"/>
    </source>
</evidence>
<reference evidence="27 99" key="29">
    <citation type="submission" date="2020-08" db="EMBL/GenBank/DDBJ databases">
        <title>Draft genome sequences of isolates of diverse host origin from the E. coli Reference Center.</title>
        <authorList>
            <person name="Lacher D.W."/>
            <person name="Mammel M.K."/>
            <person name="Gangiredla J."/>
            <person name="Gebru S.T."/>
            <person name="Barnaba T.J."/>
            <person name="Majowicz S.A."/>
            <person name="Dudley E.G."/>
        </authorList>
    </citation>
    <scope>NUCLEOTIDE SEQUENCE [LARGE SCALE GENOMIC DNA]</scope>
    <source>
        <strain evidence="27 99">10.0349</strain>
    </source>
</reference>
<evidence type="ECO:0000313" key="89">
    <source>
        <dbReference type="Proteomes" id="UP000509796"/>
    </source>
</evidence>
<dbReference type="EMBL" id="SQQU01000006">
    <property type="protein sequence ID" value="MQS29781.1"/>
    <property type="molecule type" value="Genomic_DNA"/>
</dbReference>
<reference evidence="34 75" key="6">
    <citation type="journal article" date="2019" name="Environ. Health Perspect.">
        <title>Inter-host Transmission of Carbapenemase-Producing Escherichia coli among Humans and Backyard Animals.</title>
        <authorList>
            <person name="Li J."/>
            <person name="Bi Z."/>
            <person name="Ma S."/>
            <person name="Chen B."/>
            <person name="Cai C."/>
            <person name="He J."/>
            <person name="Schwarz S."/>
            <person name="Sun C."/>
            <person name="Zhou Y."/>
            <person name="Yin J."/>
            <person name="Hulth A."/>
            <person name="Wang Y."/>
            <person name="Shen Z."/>
            <person name="Wang S."/>
            <person name="Wu C."/>
            <person name="Nilsson L.E."/>
            <person name="Walsh T.R."/>
            <person name="Borjesson S."/>
            <person name="Shen J."/>
            <person name="Sun Q."/>
            <person name="Wang Y."/>
        </authorList>
    </citation>
    <scope>NUCLEOTIDE SEQUENCE [LARGE SCALE GENOMIC DNA]</scope>
    <source>
        <strain evidence="34 75">A016f</strain>
    </source>
</reference>
<reference evidence="28" key="30">
    <citation type="submission" date="2020-09" db="EMBL/GenBank/DDBJ databases">
        <title>Emerging polyconal dissemination of OXA-244-producing E. coli in France.</title>
        <authorList>
            <person name="Emeraud C."/>
            <person name="Girlich D."/>
            <person name="Bonnin R.A."/>
            <person name="Jousset A.B."/>
            <person name="Naas T."/>
            <person name="Dortet L."/>
        </authorList>
    </citation>
    <scope>NUCLEOTIDE SEQUENCE</scope>
    <source>
        <strain evidence="28">225E3</strain>
    </source>
</reference>
<dbReference type="EMBL" id="DABERK010000003">
    <property type="protein sequence ID" value="HAI5330857.1"/>
    <property type="molecule type" value="Genomic_DNA"/>
</dbReference>
<evidence type="ECO:0000313" key="108">
    <source>
        <dbReference type="Proteomes" id="UP000581425"/>
    </source>
</evidence>
<dbReference type="Proteomes" id="UP000460351">
    <property type="component" value="Unassembled WGS sequence"/>
</dbReference>
<evidence type="ECO:0000313" key="2">
    <source>
        <dbReference type="EMBL" id="EFA8782934.1"/>
    </source>
</evidence>
<dbReference type="EMBL" id="JASMQD010000001">
    <property type="protein sequence ID" value="MDK2696748.1"/>
    <property type="molecule type" value="Genomic_DNA"/>
</dbReference>
<evidence type="ECO:0000313" key="53">
    <source>
        <dbReference type="EMBL" id="QLY99625.1"/>
    </source>
</evidence>
<dbReference type="EMBL" id="VSBS01000607">
    <property type="protein sequence ID" value="TXT00591.1"/>
    <property type="molecule type" value="Genomic_DNA"/>
</dbReference>
<reference evidence="26 108" key="28">
    <citation type="submission" date="2020-07" db="EMBL/GenBank/DDBJ databases">
        <title>Analysis of Genomes of Bacterial Isolates from Lameness Outbreaks in Broilers.</title>
        <authorList>
            <person name="Ekesi N.S."/>
            <person name="Alrubaye A."/>
            <person name="Rhoads D."/>
        </authorList>
    </citation>
    <scope>NUCLEOTIDE SEQUENCE [LARGE SCALE GENOMIC DNA]</scope>
    <source>
        <strain evidence="26 108">1409</strain>
    </source>
</reference>
<dbReference type="EMBL" id="CP146670">
    <property type="protein sequence ID" value="WWX74077.1"/>
    <property type="molecule type" value="Genomic_DNA"/>
</dbReference>
<reference evidence="17" key="21">
    <citation type="submission" date="2020-02" db="EMBL/GenBank/DDBJ databases">
        <authorList>
            <consortium name="NCBI Pathogen Detection Project"/>
        </authorList>
    </citation>
    <scope>NUCLEOTIDE SEQUENCE</scope>
    <source>
        <strain evidence="18">AMC_487</strain>
        <strain evidence="17">BCW_4213</strain>
        <strain evidence="20">EC00605</strain>
        <strain evidence="19">EC00618</strain>
        <strain evidence="21">Ecoli[ST-405]</strain>
        <strain evidence="23">Escherichia coli</strain>
        <strain evidence="22">EuSCAPE_DE065</strain>
    </source>
</reference>
<evidence type="ECO:0000313" key="78">
    <source>
        <dbReference type="Proteomes" id="UP000436482"/>
    </source>
</evidence>
<proteinExistence type="predicted"/>
<evidence type="ECO:0000313" key="30">
    <source>
        <dbReference type="EMBL" id="MDK2696748.1"/>
    </source>
</evidence>
<evidence type="ECO:0000313" key="42">
    <source>
        <dbReference type="EMBL" id="MWT20673.1"/>
    </source>
</evidence>
<dbReference type="Proteomes" id="UP000531813">
    <property type="component" value="Unassembled WGS sequence"/>
</dbReference>
<evidence type="ECO:0000313" key="86">
    <source>
        <dbReference type="Proteomes" id="UP000469708"/>
    </source>
</evidence>
<evidence type="ECO:0000313" key="93">
    <source>
        <dbReference type="Proteomes" id="UP000517067"/>
    </source>
</evidence>
<evidence type="ECO:0000313" key="23">
    <source>
        <dbReference type="EMBL" id="HBB1573511.1"/>
    </source>
</evidence>
<dbReference type="EMBL" id="RYCF01000015">
    <property type="protein sequence ID" value="MQK24199.1"/>
    <property type="molecule type" value="Genomic_DNA"/>
</dbReference>
<dbReference type="Proteomes" id="UP000581425">
    <property type="component" value="Chromosome"/>
</dbReference>
<reference evidence="31 112" key="33">
    <citation type="submission" date="2022-07" db="EMBL/GenBank/DDBJ databases">
        <title>The wastewater resistome of Residential Aged Care Facilities indicates a role of antimicrobial stewardship in reducing resistance.</title>
        <authorList>
            <person name="Sapula S."/>
            <person name="Hart B.J."/>
            <person name="Henrietta V."/>
            <person name="Amsalu A."/>
            <person name="Jon W."/>
            <person name="Siderius N."/>
            <person name="Nguyen L."/>
            <person name="Turnidge J."/>
            <person name="Gerber C."/>
        </authorList>
    </citation>
    <scope>NUCLEOTIDE SEQUENCE [LARGE SCALE GENOMIC DNA]</scope>
    <source>
        <strain evidence="31 112">ECA685</strain>
    </source>
</reference>
<dbReference type="Proteomes" id="UP000438958">
    <property type="component" value="Unassembled WGS sequence"/>
</dbReference>
<dbReference type="Proteomes" id="UP001223829">
    <property type="component" value="Unassembled WGS sequence"/>
</dbReference>
<evidence type="ECO:0000313" key="47">
    <source>
        <dbReference type="EMBL" id="NEM84452.1"/>
    </source>
</evidence>
<evidence type="ECO:0000313" key="54">
    <source>
        <dbReference type="EMBL" id="QMF70250.1"/>
    </source>
</evidence>
<dbReference type="Proteomes" id="UP000512182">
    <property type="component" value="Chromosome"/>
</dbReference>
<dbReference type="EMBL" id="RNLZ01000003">
    <property type="protein sequence ID" value="MGE12526.1"/>
    <property type="molecule type" value="Genomic_DNA"/>
</dbReference>
<dbReference type="Proteomes" id="UP000436141">
    <property type="component" value="Unassembled WGS sequence"/>
</dbReference>
<evidence type="ECO:0000313" key="112">
    <source>
        <dbReference type="Proteomes" id="UP001247581"/>
    </source>
</evidence>
<dbReference type="Proteomes" id="UP000441160">
    <property type="component" value="Unassembled WGS sequence"/>
</dbReference>
<dbReference type="EMBL" id="JANIDP010000022">
    <property type="protein sequence ID" value="MDR6046079.1"/>
    <property type="molecule type" value="Genomic_DNA"/>
</dbReference>
<dbReference type="EMBL" id="CP058571">
    <property type="protein sequence ID" value="QLG59972.1"/>
    <property type="molecule type" value="Genomic_DNA"/>
</dbReference>
<evidence type="ECO:0000313" key="39">
    <source>
        <dbReference type="EMBL" id="MWR42179.1"/>
    </source>
</evidence>
<dbReference type="EMBL" id="DABHXT010000004">
    <property type="protein sequence ID" value="HAJ5957653.1"/>
    <property type="molecule type" value="Genomic_DNA"/>
</dbReference>
<evidence type="ECO:0000313" key="71">
    <source>
        <dbReference type="Proteomes" id="UP000321299"/>
    </source>
</evidence>
<reference evidence="47 86" key="22">
    <citation type="submission" date="2020-02" db="EMBL/GenBank/DDBJ databases">
        <authorList>
            <person name="Subbiah M."/>
            <person name="Call D."/>
        </authorList>
    </citation>
    <scope>NUCLEOTIDE SEQUENCE [LARGE SCALE GENOMIC DNA]</scope>
    <source>
        <strain evidence="47 86">8375wC2</strain>
    </source>
</reference>
<dbReference type="Proteomes" id="UP000591371">
    <property type="component" value="Unassembled WGS sequence"/>
</dbReference>
<dbReference type="Proteomes" id="UP000852798">
    <property type="component" value="Unassembled WGS sequence"/>
</dbReference>
<dbReference type="Proteomes" id="UP000321299">
    <property type="component" value="Chromosome"/>
</dbReference>
<evidence type="ECO:0000313" key="75">
    <source>
        <dbReference type="Proteomes" id="UP000359125"/>
    </source>
</evidence>
<dbReference type="Proteomes" id="UP000447081">
    <property type="component" value="Unassembled WGS sequence"/>
</dbReference>
<dbReference type="Proteomes" id="UP000543424">
    <property type="component" value="Unassembled WGS sequence"/>
</dbReference>
<dbReference type="Proteomes" id="UP000533482">
    <property type="component" value="Unassembled WGS sequence"/>
</dbReference>
<dbReference type="EMBL" id="JAAJRI010000011">
    <property type="protein sequence ID" value="NGE89581.1"/>
    <property type="molecule type" value="Genomic_DNA"/>
</dbReference>
<dbReference type="EMBL" id="WUIG01000713">
    <property type="protein sequence ID" value="MXJ11166.1"/>
    <property type="molecule type" value="Genomic_DNA"/>
</dbReference>
<dbReference type="EMBL" id="WTQT01001467">
    <property type="protein sequence ID" value="MWR42179.1"/>
    <property type="molecule type" value="Genomic_DNA"/>
</dbReference>
<evidence type="ECO:0000313" key="26">
    <source>
        <dbReference type="EMBL" id="MBA6242674.1"/>
    </source>
</evidence>
<reference evidence="78 80" key="17">
    <citation type="submission" date="2019-12" db="EMBL/GenBank/DDBJ databases">
        <title>Enteriobacteria Tanzani isolates_8377-8380.</title>
        <authorList>
            <person name="Subbiah M."/>
            <person name="Call D."/>
        </authorList>
    </citation>
    <scope>NUCLEOTIDE SEQUENCE [LARGE SCALE GENOMIC DNA]</scope>
    <source>
        <strain evidence="44 80">8378wB3</strain>
        <strain evidence="43 88">8378wC7</strain>
        <strain evidence="42 85">8378wH8</strain>
        <strain evidence="39 83">8379wE2</strain>
        <strain evidence="41 78">8379wE6</strain>
    </source>
</reference>
<evidence type="ECO:0000313" key="12">
    <source>
        <dbReference type="EMBL" id="EFH6649167.1"/>
    </source>
</evidence>
<sequence>MKRNDKILHYRGLN</sequence>
<dbReference type="Proteomes" id="UP000538406">
    <property type="component" value="Unassembled WGS sequence"/>
</dbReference>
<dbReference type="EMBL" id="CP122634">
    <property type="protein sequence ID" value="WHI04560.1"/>
    <property type="molecule type" value="Genomic_DNA"/>
</dbReference>
<evidence type="ECO:0000313" key="13">
    <source>
        <dbReference type="EMBL" id="EFM1446341.1"/>
    </source>
</evidence>
<evidence type="ECO:0000313" key="74">
    <source>
        <dbReference type="Proteomes" id="UP000327073"/>
    </source>
</evidence>
<evidence type="ECO:0000313" key="62">
    <source>
        <dbReference type="EMBL" id="TXT00591.1"/>
    </source>
</evidence>
<evidence type="ECO:0000313" key="29">
    <source>
        <dbReference type="EMBL" id="MDA4176277.1"/>
    </source>
</evidence>
<dbReference type="EMBL" id="JAAGYI010000003">
    <property type="protein sequence ID" value="NEM84452.1"/>
    <property type="molecule type" value="Genomic_DNA"/>
</dbReference>
<dbReference type="Proteomes" id="UP000460875">
    <property type="component" value="Unassembled WGS sequence"/>
</dbReference>
<dbReference type="Proteomes" id="UP000272662">
    <property type="component" value="Unassembled WGS sequence"/>
</dbReference>
<evidence type="ECO:0000313" key="83">
    <source>
        <dbReference type="Proteomes" id="UP000460875"/>
    </source>
</evidence>
<evidence type="ECO:0000313" key="48">
    <source>
        <dbReference type="EMBL" id="NGE89581.1"/>
    </source>
</evidence>
<dbReference type="EMBL" id="WTQQ01000867">
    <property type="protein sequence ID" value="MWR91382.1"/>
    <property type="molecule type" value="Genomic_DNA"/>
</dbReference>
<dbReference type="EMBL" id="RRVG01000002">
    <property type="protein sequence ID" value="RRL51015.1"/>
    <property type="molecule type" value="Genomic_DNA"/>
</dbReference>
<dbReference type="EMBL" id="AASURL010000047">
    <property type="protein sequence ID" value="EFH0366585.1"/>
    <property type="molecule type" value="Genomic_DNA"/>
</dbReference>
<dbReference type="EMBL" id="CP057293">
    <property type="protein sequence ID" value="QMF70250.1"/>
    <property type="molecule type" value="Genomic_DNA"/>
</dbReference>
<dbReference type="Proteomes" id="UP000530628">
    <property type="component" value="Unassembled WGS sequence"/>
</dbReference>
<dbReference type="Proteomes" id="UP000519182">
    <property type="component" value="Unassembled WGS sequence"/>
</dbReference>
<evidence type="ECO:0000313" key="69">
    <source>
        <dbReference type="Proteomes" id="UP000290652"/>
    </source>
</evidence>
<evidence type="ECO:0000313" key="41">
    <source>
        <dbReference type="EMBL" id="MWR91382.1"/>
    </source>
</evidence>
<evidence type="ECO:0000313" key="33">
    <source>
        <dbReference type="EMBL" id="MGE12526.1"/>
    </source>
</evidence>
<dbReference type="EMBL" id="CP070393">
    <property type="protein sequence ID" value="QRZ99996.1"/>
    <property type="molecule type" value="Genomic_DNA"/>
</dbReference>
<dbReference type="Proteomes" id="UP000430081">
    <property type="component" value="Unassembled WGS sequence"/>
</dbReference>
<evidence type="ECO:0000313" key="111">
    <source>
        <dbReference type="Proteomes" id="UP000842519"/>
    </source>
</evidence>
<evidence type="ECO:0000313" key="9">
    <source>
        <dbReference type="EMBL" id="EFH0366585.1"/>
    </source>
</evidence>
<evidence type="ECO:0000313" key="20">
    <source>
        <dbReference type="EMBL" id="HAJ0995398.1"/>
    </source>
</evidence>
<evidence type="ECO:0000313" key="36">
    <source>
        <dbReference type="EMBL" id="MSI67787.1"/>
    </source>
</evidence>
<evidence type="ECO:0000313" key="98">
    <source>
        <dbReference type="Proteomes" id="UP000530628"/>
    </source>
</evidence>
<dbReference type="EMBL" id="AASWBF010000004">
    <property type="protein sequence ID" value="EFH4959649.1"/>
    <property type="molecule type" value="Genomic_DNA"/>
</dbReference>
<evidence type="ECO:0000313" key="52">
    <source>
        <dbReference type="EMBL" id="QLG59972.1"/>
    </source>
</evidence>
<evidence type="ECO:0000313" key="65">
    <source>
        <dbReference type="EMBL" id="WWX74077.1"/>
    </source>
</evidence>
<dbReference type="Proteomes" id="UP000517067">
    <property type="component" value="Unassembled WGS sequence"/>
</dbReference>
<evidence type="ECO:0000313" key="70">
    <source>
        <dbReference type="Proteomes" id="UP000321295"/>
    </source>
</evidence>
<dbReference type="Proteomes" id="UP001271591">
    <property type="component" value="Unassembled WGS sequence"/>
</dbReference>
<dbReference type="EMBL" id="WTRN01000585">
    <property type="protein sequence ID" value="MWT86886.1"/>
    <property type="molecule type" value="Genomic_DNA"/>
</dbReference>
<reference evidence="24 74" key="10">
    <citation type="submission" date="2019-03" db="EMBL/GenBank/DDBJ databases">
        <title>Whole Genome Sequencing of Shiga-Toxin Escherichia coli Strains from Nebraska.</title>
        <authorList>
            <person name="Abdalhamid B."/>
            <person name="Mccutchen E.L."/>
            <person name="Bouska A.C."/>
            <person name="Hinrichs S.H."/>
            <person name="Iwen P.C."/>
        </authorList>
    </citation>
    <scope>NUCLEOTIDE SEQUENCE [LARGE SCALE GENOMIC DNA]</scope>
    <source>
        <strain evidence="24 74">STEC_170836</strain>
    </source>
</reference>
<dbReference type="EMBL" id="JACGTG010000002">
    <property type="protein sequence ID" value="MBA6242674.1"/>
    <property type="molecule type" value="Genomic_DNA"/>
</dbReference>
<dbReference type="EMBL" id="JABUPU010000013">
    <property type="protein sequence ID" value="NYP85824.1"/>
    <property type="molecule type" value="Genomic_DNA"/>
</dbReference>
<dbReference type="Proteomes" id="UP000321295">
    <property type="component" value="Unassembled WGS sequence"/>
</dbReference>
<evidence type="ECO:0000313" key="16">
    <source>
        <dbReference type="EMBL" id="EMM0024019.1"/>
    </source>
</evidence>
<dbReference type="EMBL" id="WTMQ01000003">
    <property type="protein sequence ID" value="MWL04192.1"/>
    <property type="molecule type" value="Genomic_DNA"/>
</dbReference>
<evidence type="ECO:0000313" key="97">
    <source>
        <dbReference type="Proteomes" id="UP000528199"/>
    </source>
</evidence>
<dbReference type="EMBL" id="JACZOI010000034">
    <property type="protein sequence ID" value="MBE0978389.1"/>
    <property type="molecule type" value="Genomic_DNA"/>
</dbReference>